<feature type="compositionally biased region" description="Polar residues" evidence="21">
    <location>
        <begin position="977"/>
        <end position="993"/>
    </location>
</feature>
<evidence type="ECO:0000256" key="19">
    <source>
        <dbReference type="ARBA" id="ARBA00047899"/>
    </source>
</evidence>
<dbReference type="InterPro" id="IPR001245">
    <property type="entry name" value="Ser-Thr/Tyr_kinase_cat_dom"/>
</dbReference>
<keyword evidence="5" id="KW-0723">Serine/threonine-protein kinase</keyword>
<dbReference type="SUPFAM" id="SSF56112">
    <property type="entry name" value="Protein kinase-like (PK-like)"/>
    <property type="match status" value="1"/>
</dbReference>
<dbReference type="InterPro" id="IPR008271">
    <property type="entry name" value="Ser/Thr_kinase_AS"/>
</dbReference>
<evidence type="ECO:0000256" key="2">
    <source>
        <dbReference type="ARBA" id="ARBA00008684"/>
    </source>
</evidence>
<dbReference type="EC" id="2.7.11.1" evidence="3"/>
<organism evidence="25 26">
    <name type="scientific">Rosa chinensis</name>
    <name type="common">China rose</name>
    <dbReference type="NCBI Taxonomy" id="74649"/>
    <lineage>
        <taxon>Eukaryota</taxon>
        <taxon>Viridiplantae</taxon>
        <taxon>Streptophyta</taxon>
        <taxon>Embryophyta</taxon>
        <taxon>Tracheophyta</taxon>
        <taxon>Spermatophyta</taxon>
        <taxon>Magnoliopsida</taxon>
        <taxon>eudicotyledons</taxon>
        <taxon>Gunneridae</taxon>
        <taxon>Pentapetalae</taxon>
        <taxon>rosids</taxon>
        <taxon>fabids</taxon>
        <taxon>Rosales</taxon>
        <taxon>Rosaceae</taxon>
        <taxon>Rosoideae</taxon>
        <taxon>Rosoideae incertae sedis</taxon>
        <taxon>Rosa</taxon>
    </lineage>
</organism>
<dbReference type="Gramene" id="PRQ19751">
    <property type="protein sequence ID" value="PRQ19751"/>
    <property type="gene ID" value="RchiOBHm_Chr7g0220681"/>
</dbReference>
<dbReference type="InterPro" id="IPR003591">
    <property type="entry name" value="Leu-rich_rpt_typical-subtyp"/>
</dbReference>
<dbReference type="Pfam" id="PF07714">
    <property type="entry name" value="PK_Tyr_Ser-Thr"/>
    <property type="match status" value="1"/>
</dbReference>
<dbReference type="Proteomes" id="UP000238479">
    <property type="component" value="Chromosome 7"/>
</dbReference>
<keyword evidence="7 25" id="KW-0808">Transferase</keyword>
<reference evidence="25 26" key="1">
    <citation type="journal article" date="2018" name="Nat. Genet.">
        <title>The Rosa genome provides new insights in the design of modern roses.</title>
        <authorList>
            <person name="Bendahmane M."/>
        </authorList>
    </citation>
    <scope>NUCLEOTIDE SEQUENCE [LARGE SCALE GENOMIC DNA]</scope>
    <source>
        <strain evidence="26">cv. Old Blush</strain>
    </source>
</reference>
<evidence type="ECO:0000256" key="23">
    <source>
        <dbReference type="SAM" id="SignalP"/>
    </source>
</evidence>
<keyword evidence="6" id="KW-0433">Leucine-rich repeat</keyword>
<dbReference type="GO" id="GO:0005886">
    <property type="term" value="C:plasma membrane"/>
    <property type="evidence" value="ECO:0007669"/>
    <property type="project" value="UniProtKB-SubCell"/>
</dbReference>
<dbReference type="GO" id="GO:0005524">
    <property type="term" value="F:ATP binding"/>
    <property type="evidence" value="ECO:0007669"/>
    <property type="project" value="UniProtKB-KW"/>
</dbReference>
<proteinExistence type="inferred from homology"/>
<evidence type="ECO:0000256" key="17">
    <source>
        <dbReference type="ARBA" id="ARBA00023170"/>
    </source>
</evidence>
<evidence type="ECO:0000256" key="5">
    <source>
        <dbReference type="ARBA" id="ARBA00022527"/>
    </source>
</evidence>
<gene>
    <name evidence="25" type="ORF">RchiOBHm_Chr7g0220681</name>
</gene>
<evidence type="ECO:0000256" key="10">
    <source>
        <dbReference type="ARBA" id="ARBA00022737"/>
    </source>
</evidence>
<dbReference type="PROSITE" id="PS50011">
    <property type="entry name" value="PROTEIN_KINASE_DOM"/>
    <property type="match status" value="1"/>
</dbReference>
<dbReference type="Pfam" id="PF00560">
    <property type="entry name" value="LRR_1"/>
    <property type="match status" value="6"/>
</dbReference>
<dbReference type="PANTHER" id="PTHR48056">
    <property type="entry name" value="LRR RECEPTOR-LIKE SERINE/THREONINE-PROTEIN KINASE-RELATED"/>
    <property type="match status" value="1"/>
</dbReference>
<evidence type="ECO:0000259" key="24">
    <source>
        <dbReference type="PROSITE" id="PS50011"/>
    </source>
</evidence>
<evidence type="ECO:0000256" key="22">
    <source>
        <dbReference type="SAM" id="Phobius"/>
    </source>
</evidence>
<evidence type="ECO:0000256" key="20">
    <source>
        <dbReference type="ARBA" id="ARBA00048679"/>
    </source>
</evidence>
<evidence type="ECO:0000256" key="4">
    <source>
        <dbReference type="ARBA" id="ARBA00022473"/>
    </source>
</evidence>
<evidence type="ECO:0000256" key="11">
    <source>
        <dbReference type="ARBA" id="ARBA00022741"/>
    </source>
</evidence>
<keyword evidence="15 22" id="KW-1133">Transmembrane helix</keyword>
<evidence type="ECO:0000256" key="21">
    <source>
        <dbReference type="SAM" id="MobiDB-lite"/>
    </source>
</evidence>
<evidence type="ECO:0000256" key="6">
    <source>
        <dbReference type="ARBA" id="ARBA00022614"/>
    </source>
</evidence>
<dbReference type="InterPro" id="IPR013210">
    <property type="entry name" value="LRR_N_plant-typ"/>
</dbReference>
<dbReference type="SUPFAM" id="SSF52047">
    <property type="entry name" value="RNI-like"/>
    <property type="match status" value="2"/>
</dbReference>
<keyword evidence="16 22" id="KW-0472">Membrane</keyword>
<sequence length="1008" mass="109828">MVVPFILLTLFSVLGTPCFASSLVSDFHVLIALKQGFKFSEPALSSWNSSSPRSVCSSWVGIRCSRGRVVAVDLTGFSLAGSVSPIISGLDRLSDLSLAGNNLSGSIEIANLGSLRSLNISDNQFSGGLDWNYSSIANLEVFDVYDNNLTAPLPLGILSLNKLRYLDLGGNFFYGKVPPLYGKLVSLEYLSVSGNDLNGEIPGALGNLTNLRQLYLGYYNVFEGGIPKQFGKLVNLVHMDLSSCELDGQIPHELGNLKSLDTLYLHINLLSGSIPRQLGNLTNLLYFDLSNNALTGEIPSEFSNLKQLKLFNLFMNRLHGSIPDYVADLPDLDTLGLWMNNFTGIIPPKLGQNGKLQLLDLSSNKLTGKIPPNLCSSNQLRILILLKNFLFGPIPLGLGTCSSLTRVRLGQNYLNGSIPNGLIYLPLLNLAELQDNYLSGTLSENANSSSQPALLGQLNLSNNLLSGPIPYSISNFSSLQILSLSGNHLSGPVPPSIGQLHQVLNLDLSRNSLSGEVPPEIGNCFHLTYLDMSQNNLSGSIPSEISNIHILNYINMSRNHLNQSIPKSLGTMKSLTTADFSFNDLSGKLPESGQFAFFNASSFAGNPHLCGSLLNNPCNFTTITNTPGKRRADFKLIFALGLLICSLVFAAAAIMKAKSFTRKGPESWKMTAFQKVEFTMSDVLECVKDGNVIGRGGAGIVYHGKMPNGVEIAVKKLLGFGLGLAPNSTHDDHGFRAEIQTLGNIRHRNIVRLLAFCSNKDTNLLVYEYMRNGSLGAALHVNNKKGGLFLSWNLRYKIAIEAAKGLCYLHHDCSPLILHRDVKSNNILLNSSFEAHVADFGLAKFLIDGGGASQCMSAIAGSYGYIAPEYAYTLRVDEKSDVYSFGVVLLELLTGRRPVGEFGEGVDIVQWCKKVTNCRKQDAANIVDPRLAISVPKDEAMHLFFIAMLCVQENSVERPTMREVVQMLSEFPRAHSPDSSSSLITSQQFNNKQQDGKCPPKFKQHILV</sequence>
<feature type="region of interest" description="Disordered" evidence="21">
    <location>
        <begin position="973"/>
        <end position="998"/>
    </location>
</feature>
<comment type="similarity">
    <text evidence="2">Belongs to the protein kinase superfamily. Ser/Thr protein kinase family.</text>
</comment>
<dbReference type="InterPro" id="IPR001611">
    <property type="entry name" value="Leu-rich_rpt"/>
</dbReference>
<name>A0A2P6PCV1_ROSCH</name>
<dbReference type="SMART" id="SM00369">
    <property type="entry name" value="LRR_TYP"/>
    <property type="match status" value="5"/>
</dbReference>
<dbReference type="InterPro" id="IPR011009">
    <property type="entry name" value="Kinase-like_dom_sf"/>
</dbReference>
<dbReference type="OrthoDB" id="759971at2759"/>
<keyword evidence="12" id="KW-0418">Kinase</keyword>
<feature type="chain" id="PRO_5015197216" description="non-specific serine/threonine protein kinase" evidence="23">
    <location>
        <begin position="21"/>
        <end position="1008"/>
    </location>
</feature>
<comment type="subcellular location">
    <subcellularLocation>
        <location evidence="1">Cell membrane</location>
        <topology evidence="1">Single-pass type I membrane protein</topology>
    </subcellularLocation>
</comment>
<comment type="catalytic activity">
    <reaction evidence="20">
        <text>L-seryl-[protein] + ATP = O-phospho-L-seryl-[protein] + ADP + H(+)</text>
        <dbReference type="Rhea" id="RHEA:17989"/>
        <dbReference type="Rhea" id="RHEA-COMP:9863"/>
        <dbReference type="Rhea" id="RHEA-COMP:11604"/>
        <dbReference type="ChEBI" id="CHEBI:15378"/>
        <dbReference type="ChEBI" id="CHEBI:29999"/>
        <dbReference type="ChEBI" id="CHEBI:30616"/>
        <dbReference type="ChEBI" id="CHEBI:83421"/>
        <dbReference type="ChEBI" id="CHEBI:456216"/>
        <dbReference type="EC" id="2.7.11.1"/>
    </reaction>
</comment>
<feature type="signal peptide" evidence="23">
    <location>
        <begin position="1"/>
        <end position="20"/>
    </location>
</feature>
<evidence type="ECO:0000256" key="16">
    <source>
        <dbReference type="ARBA" id="ARBA00023136"/>
    </source>
</evidence>
<dbReference type="Gene3D" id="3.80.10.10">
    <property type="entry name" value="Ribonuclease Inhibitor"/>
    <property type="match status" value="4"/>
</dbReference>
<dbReference type="OMA" id="IAMLCIQ"/>
<evidence type="ECO:0000313" key="26">
    <source>
        <dbReference type="Proteomes" id="UP000238479"/>
    </source>
</evidence>
<keyword evidence="11" id="KW-0547">Nucleotide-binding</keyword>
<dbReference type="InterPro" id="IPR000719">
    <property type="entry name" value="Prot_kinase_dom"/>
</dbReference>
<keyword evidence="14" id="KW-0067">ATP-binding</keyword>
<dbReference type="EMBL" id="PDCK01000045">
    <property type="protein sequence ID" value="PRQ19751.1"/>
    <property type="molecule type" value="Genomic_DNA"/>
</dbReference>
<dbReference type="Pfam" id="PF08263">
    <property type="entry name" value="LRRNT_2"/>
    <property type="match status" value="1"/>
</dbReference>
<evidence type="ECO:0000256" key="13">
    <source>
        <dbReference type="ARBA" id="ARBA00022782"/>
    </source>
</evidence>
<protein>
    <recommendedName>
        <fullName evidence="3">non-specific serine/threonine protein kinase</fullName>
        <ecNumber evidence="3">2.7.11.1</ecNumber>
    </recommendedName>
</protein>
<dbReference type="InterPro" id="IPR032675">
    <property type="entry name" value="LRR_dom_sf"/>
</dbReference>
<evidence type="ECO:0000256" key="15">
    <source>
        <dbReference type="ARBA" id="ARBA00022989"/>
    </source>
</evidence>
<dbReference type="Gene3D" id="1.10.510.10">
    <property type="entry name" value="Transferase(Phosphotransferase) domain 1"/>
    <property type="match status" value="1"/>
</dbReference>
<accession>A0A2P6PCV1</accession>
<evidence type="ECO:0000256" key="12">
    <source>
        <dbReference type="ARBA" id="ARBA00022777"/>
    </source>
</evidence>
<comment type="caution">
    <text evidence="25">The sequence shown here is derived from an EMBL/GenBank/DDBJ whole genome shotgun (WGS) entry which is preliminary data.</text>
</comment>
<evidence type="ECO:0000256" key="14">
    <source>
        <dbReference type="ARBA" id="ARBA00022840"/>
    </source>
</evidence>
<keyword evidence="10" id="KW-0677">Repeat</keyword>
<evidence type="ECO:0000256" key="9">
    <source>
        <dbReference type="ARBA" id="ARBA00022729"/>
    </source>
</evidence>
<dbReference type="FunFam" id="3.80.10.10:FF:000560">
    <property type="entry name" value="Leucine-rich repeat receptor-like serine/threonine-protein kinase BAM3"/>
    <property type="match status" value="1"/>
</dbReference>
<dbReference type="FunFam" id="1.10.510.10:FF:000201">
    <property type="entry name" value="Leucine-rich repeat receptor-like serine/threonine-protein kinase"/>
    <property type="match status" value="1"/>
</dbReference>
<feature type="transmembrane region" description="Helical" evidence="22">
    <location>
        <begin position="636"/>
        <end position="655"/>
    </location>
</feature>
<dbReference type="GO" id="GO:0030154">
    <property type="term" value="P:cell differentiation"/>
    <property type="evidence" value="ECO:0007669"/>
    <property type="project" value="UniProtKB-KW"/>
</dbReference>
<dbReference type="FunFam" id="3.80.10.10:FF:000129">
    <property type="entry name" value="Leucine-rich repeat receptor-like kinase"/>
    <property type="match status" value="1"/>
</dbReference>
<dbReference type="SMART" id="SM00220">
    <property type="entry name" value="S_TKc"/>
    <property type="match status" value="1"/>
</dbReference>
<keyword evidence="4" id="KW-0217">Developmental protein</keyword>
<keyword evidence="18" id="KW-0325">Glycoprotein</keyword>
<keyword evidence="13" id="KW-0221">Differentiation</keyword>
<dbReference type="Gene3D" id="3.30.200.20">
    <property type="entry name" value="Phosphorylase Kinase, domain 1"/>
    <property type="match status" value="1"/>
</dbReference>
<dbReference type="InterPro" id="IPR050647">
    <property type="entry name" value="Plant_LRR-RLKs"/>
</dbReference>
<dbReference type="FunFam" id="3.30.200.20:FF:000292">
    <property type="entry name" value="Leucine-rich repeat receptor-like serine/threonine-protein kinase BAM1"/>
    <property type="match status" value="1"/>
</dbReference>
<keyword evidence="17" id="KW-0675">Receptor</keyword>
<dbReference type="GO" id="GO:0009908">
    <property type="term" value="P:flower development"/>
    <property type="evidence" value="ECO:0007669"/>
    <property type="project" value="UniProtKB-ARBA"/>
</dbReference>
<evidence type="ECO:0000256" key="18">
    <source>
        <dbReference type="ARBA" id="ARBA00023180"/>
    </source>
</evidence>
<evidence type="ECO:0000256" key="3">
    <source>
        <dbReference type="ARBA" id="ARBA00012513"/>
    </source>
</evidence>
<keyword evidence="9 23" id="KW-0732">Signal</keyword>
<evidence type="ECO:0000256" key="8">
    <source>
        <dbReference type="ARBA" id="ARBA00022692"/>
    </source>
</evidence>
<dbReference type="GO" id="GO:0010075">
    <property type="term" value="P:regulation of meristem growth"/>
    <property type="evidence" value="ECO:0007669"/>
    <property type="project" value="UniProtKB-ARBA"/>
</dbReference>
<evidence type="ECO:0000313" key="25">
    <source>
        <dbReference type="EMBL" id="PRQ19751.1"/>
    </source>
</evidence>
<feature type="domain" description="Protein kinase" evidence="24">
    <location>
        <begin position="687"/>
        <end position="972"/>
    </location>
</feature>
<dbReference type="PROSITE" id="PS00108">
    <property type="entry name" value="PROTEIN_KINASE_ST"/>
    <property type="match status" value="1"/>
</dbReference>
<dbReference type="GO" id="GO:0033612">
    <property type="term" value="F:receptor serine/threonine kinase binding"/>
    <property type="evidence" value="ECO:0007669"/>
    <property type="project" value="TreeGrafter"/>
</dbReference>
<evidence type="ECO:0000256" key="1">
    <source>
        <dbReference type="ARBA" id="ARBA00004251"/>
    </source>
</evidence>
<dbReference type="PANTHER" id="PTHR48056:SF38">
    <property type="entry name" value="LEUCINE-RICH REPEAT RECEPTOR-LIKE SERINE_THREONINE-PROTEIN KINASE BAM1"/>
    <property type="match status" value="1"/>
</dbReference>
<keyword evidence="8 22" id="KW-0812">Transmembrane</keyword>
<dbReference type="AlphaFoldDB" id="A0A2P6PCV1"/>
<comment type="catalytic activity">
    <reaction evidence="19">
        <text>L-threonyl-[protein] + ATP = O-phospho-L-threonyl-[protein] + ADP + H(+)</text>
        <dbReference type="Rhea" id="RHEA:46608"/>
        <dbReference type="Rhea" id="RHEA-COMP:11060"/>
        <dbReference type="Rhea" id="RHEA-COMP:11605"/>
        <dbReference type="ChEBI" id="CHEBI:15378"/>
        <dbReference type="ChEBI" id="CHEBI:30013"/>
        <dbReference type="ChEBI" id="CHEBI:30616"/>
        <dbReference type="ChEBI" id="CHEBI:61977"/>
        <dbReference type="ChEBI" id="CHEBI:456216"/>
        <dbReference type="EC" id="2.7.11.1"/>
    </reaction>
</comment>
<dbReference type="InterPro" id="IPR055414">
    <property type="entry name" value="LRR_R13L4/SHOC2-like"/>
</dbReference>
<dbReference type="FunFam" id="3.80.10.10:FF:000371">
    <property type="entry name" value="Leucine-rich repeat receptor-like serine/threonine-protein kinase BAM3"/>
    <property type="match status" value="1"/>
</dbReference>
<evidence type="ECO:0000256" key="7">
    <source>
        <dbReference type="ARBA" id="ARBA00022679"/>
    </source>
</evidence>
<dbReference type="Pfam" id="PF23598">
    <property type="entry name" value="LRR_14"/>
    <property type="match status" value="1"/>
</dbReference>
<dbReference type="GO" id="GO:0004674">
    <property type="term" value="F:protein serine/threonine kinase activity"/>
    <property type="evidence" value="ECO:0007669"/>
    <property type="project" value="UniProtKB-KW"/>
</dbReference>
<keyword evidence="26" id="KW-1185">Reference proteome</keyword>
<dbReference type="FunFam" id="3.80.10.10:FF:000108">
    <property type="entry name" value="Leucine-rich repeat receptor-like serine/threonine-protein kinase BAM3"/>
    <property type="match status" value="1"/>
</dbReference>